<accession>A0A7D5GZ10</accession>
<feature type="transmembrane region" description="Helical" evidence="1">
    <location>
        <begin position="20"/>
        <end position="42"/>
    </location>
</feature>
<keyword evidence="1" id="KW-0812">Transmembrane</keyword>
<feature type="transmembrane region" description="Helical" evidence="1">
    <location>
        <begin position="54"/>
        <end position="75"/>
    </location>
</feature>
<name>A0A7D5GZ10_9PSED</name>
<evidence type="ECO:0000313" key="3">
    <source>
        <dbReference type="Proteomes" id="UP000509568"/>
    </source>
</evidence>
<dbReference type="AlphaFoldDB" id="A0A7D5GZ10"/>
<evidence type="ECO:0000313" key="2">
    <source>
        <dbReference type="EMBL" id="QKZ03167.1"/>
    </source>
</evidence>
<dbReference type="RefSeq" id="WP_158153784.1">
    <property type="nucleotide sequence ID" value="NZ_CP056030.1"/>
</dbReference>
<keyword evidence="1" id="KW-0472">Membrane</keyword>
<proteinExistence type="predicted"/>
<sequence length="100" mass="10570">MKTTSVGLPVVYRLGVCSRIVAAALGGYLLASLTGISLAALVPLARGEAMISGMMLSFLVYVVAVLWCFACHSAWRAWLGLLVPSLVLAALNGLLLWGRH</sequence>
<dbReference type="Proteomes" id="UP000509568">
    <property type="component" value="Chromosome"/>
</dbReference>
<organism evidence="2 3">
    <name type="scientific">Pseudomonas eucalypticola</name>
    <dbReference type="NCBI Taxonomy" id="2599595"/>
    <lineage>
        <taxon>Bacteria</taxon>
        <taxon>Pseudomonadati</taxon>
        <taxon>Pseudomonadota</taxon>
        <taxon>Gammaproteobacteria</taxon>
        <taxon>Pseudomonadales</taxon>
        <taxon>Pseudomonadaceae</taxon>
        <taxon>Pseudomonas</taxon>
    </lineage>
</organism>
<gene>
    <name evidence="2" type="ORF">HWQ56_04930</name>
</gene>
<protein>
    <submittedName>
        <fullName evidence="2">DUF3649 domain-containing protein</fullName>
    </submittedName>
</protein>
<dbReference type="EMBL" id="CP056030">
    <property type="protein sequence ID" value="QKZ03167.1"/>
    <property type="molecule type" value="Genomic_DNA"/>
</dbReference>
<dbReference type="InterPro" id="IPR022109">
    <property type="entry name" value="DUF3649"/>
</dbReference>
<dbReference type="KEGG" id="pez:HWQ56_04930"/>
<feature type="transmembrane region" description="Helical" evidence="1">
    <location>
        <begin position="81"/>
        <end position="98"/>
    </location>
</feature>
<evidence type="ECO:0000256" key="1">
    <source>
        <dbReference type="SAM" id="Phobius"/>
    </source>
</evidence>
<reference evidence="2 3" key="1">
    <citation type="submission" date="2020-06" db="EMBL/GenBank/DDBJ databases">
        <title>Pseudomonas eucalypticola sp. nov., an endophyte of Eucalyptus dunnii leaves with biocontrol ability of eucalyptus leaf blight.</title>
        <authorList>
            <person name="Liu Y."/>
            <person name="Song Z."/>
            <person name="Zeng H."/>
            <person name="Lu M."/>
            <person name="Wang X."/>
            <person name="Lian X."/>
            <person name="Zhang Q."/>
        </authorList>
    </citation>
    <scope>NUCLEOTIDE SEQUENCE [LARGE SCALE GENOMIC DNA]</scope>
    <source>
        <strain evidence="2 3">NP-1</strain>
    </source>
</reference>
<keyword evidence="1" id="KW-1133">Transmembrane helix</keyword>
<dbReference type="Pfam" id="PF12365">
    <property type="entry name" value="DUF3649"/>
    <property type="match status" value="1"/>
</dbReference>
<keyword evidence="3" id="KW-1185">Reference proteome</keyword>